<name>A0A8S1HL83_9PELO</name>
<evidence type="ECO:0000256" key="19">
    <source>
        <dbReference type="SAM" id="MobiDB-lite"/>
    </source>
</evidence>
<protein>
    <recommendedName>
        <fullName evidence="15">Serine racemase</fullName>
        <ecNumber evidence="3">4.3.1.17</ecNumber>
        <ecNumber evidence="13">4.3.1.18</ecNumber>
        <ecNumber evidence="14">5.1.1.18</ecNumber>
    </recommendedName>
    <alternativeName>
        <fullName evidence="16">D-serine ammonia-lyase</fullName>
    </alternativeName>
    <alternativeName>
        <fullName evidence="18">D-serine dehydratase</fullName>
    </alternativeName>
    <alternativeName>
        <fullName evidence="17">L-serine ammonia-lyase</fullName>
    </alternativeName>
    <alternativeName>
        <fullName evidence="7">L-serine deaminase</fullName>
    </alternativeName>
    <alternativeName>
        <fullName evidence="6">L-serine dehydratase</fullName>
    </alternativeName>
    <alternativeName>
        <fullName evidence="8">L-threonine dehydratase</fullName>
    </alternativeName>
</protein>
<feature type="region of interest" description="Disordered" evidence="19">
    <location>
        <begin position="108"/>
        <end position="188"/>
    </location>
</feature>
<dbReference type="Pfam" id="PF01842">
    <property type="entry name" value="ACT"/>
    <property type="match status" value="1"/>
</dbReference>
<dbReference type="FunFam" id="3.40.50.1100:FF:000007">
    <property type="entry name" value="L-threonine dehydratase catabolic TdcB"/>
    <property type="match status" value="1"/>
</dbReference>
<proteinExistence type="inferred from homology"/>
<dbReference type="GO" id="GO:0006565">
    <property type="term" value="P:L-serine catabolic process"/>
    <property type="evidence" value="ECO:0007669"/>
    <property type="project" value="TreeGrafter"/>
</dbReference>
<dbReference type="EC" id="5.1.1.18" evidence="14"/>
<evidence type="ECO:0000256" key="16">
    <source>
        <dbReference type="ARBA" id="ARBA00076108"/>
    </source>
</evidence>
<dbReference type="InterPro" id="IPR001926">
    <property type="entry name" value="TrpB-like_PALP"/>
</dbReference>
<sequence length="600" mass="65864">MTSSDFLVASLRYFGHEAILEDSDLCNANRTRSGNCLSLKSTIFPSTFPVFFSATVINQHKRVRHHYENISSKFRPGGLFQSINDRFERRAAWLSRFNFCGRRFRQPTSSEVQKTSQTTSAMLDKPQRKKSIVPHVHRERKRTTSDANDGHEYNKKVRKLHSEFDKTTKETSEEKHFDTHSEPDLPLIDPECDPANPRIVSFSDISSAAFNIRQGLIYTPCTKSLQLSKMFDMEMYFKKEYMQVTGSFKERGARYALTRLTPEERSHGVIAASAGNHALALSYHGQQLHVPVTVVMPIFAPLMKITLCRSYGATVILKGDNIQTAKDFALRQAIDKKMKYVNGYDAIDILAGQGTIGLEILEQVPDVDAVLVPVGGGGLIAGIAVAIKTLKPSVHIYGVEAETCPSFSEAYKAGHIVTTSISSSLADGLAVPSVGGNSLETAKGHIDKVVTVCEECIALSILRLLEVEKAVVEGGGAVGLAAVISSKLPELKGKKVVSILTGGNIDTTVLGRAIERGLAVDGRLIRLEVVVSDRPGGIAELTTRLAQLGASIKDIFHERAWIATDVFSVKVKVVAETRDKDHVKEIETALKLKYSNVHIA</sequence>
<evidence type="ECO:0000256" key="9">
    <source>
        <dbReference type="ARBA" id="ARBA00049406"/>
    </source>
</evidence>
<dbReference type="SUPFAM" id="SSF53686">
    <property type="entry name" value="Tryptophan synthase beta subunit-like PLP-dependent enzymes"/>
    <property type="match status" value="1"/>
</dbReference>
<comment type="similarity">
    <text evidence="2">Belongs to the serine/threonine dehydratase family.</text>
</comment>
<accession>A0A8S1HL83</accession>
<comment type="cofactor">
    <cofactor evidence="1">
        <name>pyridoxal 5'-phosphate</name>
        <dbReference type="ChEBI" id="CHEBI:597326"/>
    </cofactor>
</comment>
<comment type="catalytic activity">
    <reaction evidence="10">
        <text>D-serine = pyruvate + NH4(+)</text>
        <dbReference type="Rhea" id="RHEA:13977"/>
        <dbReference type="ChEBI" id="CHEBI:15361"/>
        <dbReference type="ChEBI" id="CHEBI:28938"/>
        <dbReference type="ChEBI" id="CHEBI:35247"/>
        <dbReference type="EC" id="4.3.1.18"/>
    </reaction>
</comment>
<dbReference type="GO" id="GO:0003941">
    <property type="term" value="F:L-serine ammonia-lyase activity"/>
    <property type="evidence" value="ECO:0007669"/>
    <property type="project" value="UniProtKB-EC"/>
</dbReference>
<dbReference type="GO" id="GO:0030170">
    <property type="term" value="F:pyridoxal phosphate binding"/>
    <property type="evidence" value="ECO:0007669"/>
    <property type="project" value="UniProtKB-ARBA"/>
</dbReference>
<dbReference type="CDD" id="cd04886">
    <property type="entry name" value="ACT_ThrD-II-like"/>
    <property type="match status" value="1"/>
</dbReference>
<dbReference type="GO" id="GO:0005524">
    <property type="term" value="F:ATP binding"/>
    <property type="evidence" value="ECO:0007669"/>
    <property type="project" value="UniProtKB-ARBA"/>
</dbReference>
<evidence type="ECO:0000256" key="12">
    <source>
        <dbReference type="ARBA" id="ARBA00056426"/>
    </source>
</evidence>
<dbReference type="GO" id="GO:0004794">
    <property type="term" value="F:threonine deaminase activity"/>
    <property type="evidence" value="ECO:0007669"/>
    <property type="project" value="InterPro"/>
</dbReference>
<dbReference type="GO" id="GO:0030378">
    <property type="term" value="F:serine racemase activity"/>
    <property type="evidence" value="ECO:0007669"/>
    <property type="project" value="UniProtKB-EC"/>
</dbReference>
<dbReference type="PANTHER" id="PTHR48078:SF18">
    <property type="entry name" value="THREONINE AMMONIA-LYASE"/>
    <property type="match status" value="1"/>
</dbReference>
<feature type="compositionally biased region" description="Basic and acidic residues" evidence="19">
    <location>
        <begin position="142"/>
        <end position="183"/>
    </location>
</feature>
<feature type="compositionally biased region" description="Polar residues" evidence="19">
    <location>
        <begin position="108"/>
        <end position="121"/>
    </location>
</feature>
<dbReference type="GO" id="GO:0009097">
    <property type="term" value="P:isoleucine biosynthetic process"/>
    <property type="evidence" value="ECO:0007669"/>
    <property type="project" value="TreeGrafter"/>
</dbReference>
<dbReference type="InterPro" id="IPR036052">
    <property type="entry name" value="TrpB-like_PALP_sf"/>
</dbReference>
<keyword evidence="5" id="KW-0456">Lyase</keyword>
<dbReference type="Pfam" id="PF00291">
    <property type="entry name" value="PALP"/>
    <property type="match status" value="1"/>
</dbReference>
<dbReference type="EC" id="4.3.1.17" evidence="3"/>
<evidence type="ECO:0000313" key="21">
    <source>
        <dbReference type="EMBL" id="CAD6195822.1"/>
    </source>
</evidence>
<evidence type="ECO:0000259" key="20">
    <source>
        <dbReference type="PROSITE" id="PS51671"/>
    </source>
</evidence>
<evidence type="ECO:0000256" key="3">
    <source>
        <dbReference type="ARBA" id="ARBA00012093"/>
    </source>
</evidence>
<dbReference type="InterPro" id="IPR050147">
    <property type="entry name" value="Ser/Thr_Dehydratase"/>
</dbReference>
<evidence type="ECO:0000256" key="17">
    <source>
        <dbReference type="ARBA" id="ARBA00081060"/>
    </source>
</evidence>
<comment type="catalytic activity">
    <reaction evidence="11">
        <text>L-serine = D-serine</text>
        <dbReference type="Rhea" id="RHEA:10980"/>
        <dbReference type="ChEBI" id="CHEBI:33384"/>
        <dbReference type="ChEBI" id="CHEBI:35247"/>
        <dbReference type="EC" id="5.1.1.18"/>
    </reaction>
</comment>
<dbReference type="InterPro" id="IPR005789">
    <property type="entry name" value="Thr_deHydtase_catblc"/>
</dbReference>
<evidence type="ECO:0000256" key="15">
    <source>
        <dbReference type="ARBA" id="ARBA00070760"/>
    </source>
</evidence>
<dbReference type="Gene3D" id="3.30.70.260">
    <property type="match status" value="1"/>
</dbReference>
<keyword evidence="22" id="KW-1185">Reference proteome</keyword>
<evidence type="ECO:0000256" key="6">
    <source>
        <dbReference type="ARBA" id="ARBA00031418"/>
    </source>
</evidence>
<evidence type="ECO:0000256" key="11">
    <source>
        <dbReference type="ARBA" id="ARBA00051769"/>
    </source>
</evidence>
<evidence type="ECO:0000256" key="2">
    <source>
        <dbReference type="ARBA" id="ARBA00010869"/>
    </source>
</evidence>
<evidence type="ECO:0000256" key="13">
    <source>
        <dbReference type="ARBA" id="ARBA00066349"/>
    </source>
</evidence>
<dbReference type="CDD" id="cd01562">
    <property type="entry name" value="Thr-dehyd"/>
    <property type="match status" value="1"/>
</dbReference>
<dbReference type="NCBIfam" id="TIGR01127">
    <property type="entry name" value="ilvA_1Cterm"/>
    <property type="match status" value="1"/>
</dbReference>
<evidence type="ECO:0000256" key="7">
    <source>
        <dbReference type="ARBA" id="ARBA00041766"/>
    </source>
</evidence>
<dbReference type="GO" id="GO:0006567">
    <property type="term" value="P:L-threonine catabolic process"/>
    <property type="evidence" value="ECO:0007669"/>
    <property type="project" value="InterPro"/>
</dbReference>
<evidence type="ECO:0000256" key="1">
    <source>
        <dbReference type="ARBA" id="ARBA00001933"/>
    </source>
</evidence>
<evidence type="ECO:0000313" key="22">
    <source>
        <dbReference type="Proteomes" id="UP000835052"/>
    </source>
</evidence>
<evidence type="ECO:0000256" key="18">
    <source>
        <dbReference type="ARBA" id="ARBA00081761"/>
    </source>
</evidence>
<reference evidence="21" key="1">
    <citation type="submission" date="2020-10" db="EMBL/GenBank/DDBJ databases">
        <authorList>
            <person name="Kikuchi T."/>
        </authorList>
    </citation>
    <scope>NUCLEOTIDE SEQUENCE</scope>
    <source>
        <strain evidence="21">NKZ352</strain>
    </source>
</reference>
<keyword evidence="4" id="KW-0663">Pyridoxal phosphate</keyword>
<comment type="catalytic activity">
    <reaction evidence="9">
        <text>L-serine = pyruvate + NH4(+)</text>
        <dbReference type="Rhea" id="RHEA:19169"/>
        <dbReference type="ChEBI" id="CHEBI:15361"/>
        <dbReference type="ChEBI" id="CHEBI:28938"/>
        <dbReference type="ChEBI" id="CHEBI:33384"/>
        <dbReference type="EC" id="4.3.1.17"/>
    </reaction>
</comment>
<dbReference type="GO" id="GO:0070178">
    <property type="term" value="P:D-serine metabolic process"/>
    <property type="evidence" value="ECO:0007669"/>
    <property type="project" value="UniProtKB-ARBA"/>
</dbReference>
<evidence type="ECO:0000256" key="14">
    <source>
        <dbReference type="ARBA" id="ARBA00066592"/>
    </source>
</evidence>
<dbReference type="EMBL" id="CAJGYM010000061">
    <property type="protein sequence ID" value="CAD6195822.1"/>
    <property type="molecule type" value="Genomic_DNA"/>
</dbReference>
<dbReference type="OrthoDB" id="4418812at2759"/>
<gene>
    <name evidence="21" type="ORF">CAUJ_LOCUS11741</name>
</gene>
<evidence type="ECO:0000256" key="5">
    <source>
        <dbReference type="ARBA" id="ARBA00023239"/>
    </source>
</evidence>
<evidence type="ECO:0000256" key="8">
    <source>
        <dbReference type="ARBA" id="ARBA00042605"/>
    </source>
</evidence>
<feature type="domain" description="ACT" evidence="20">
    <location>
        <begin position="526"/>
        <end position="600"/>
    </location>
</feature>
<feature type="compositionally biased region" description="Basic residues" evidence="19">
    <location>
        <begin position="127"/>
        <end position="141"/>
    </location>
</feature>
<dbReference type="PANTHER" id="PTHR48078">
    <property type="entry name" value="THREONINE DEHYDRATASE, MITOCHONDRIAL-RELATED"/>
    <property type="match status" value="1"/>
</dbReference>
<dbReference type="Gene3D" id="3.40.50.1100">
    <property type="match status" value="2"/>
</dbReference>
<dbReference type="InterPro" id="IPR044561">
    <property type="entry name" value="ACT_ThrD-II-like"/>
</dbReference>
<dbReference type="Proteomes" id="UP000835052">
    <property type="component" value="Unassembled WGS sequence"/>
</dbReference>
<dbReference type="AlphaFoldDB" id="A0A8S1HL83"/>
<dbReference type="InterPro" id="IPR002912">
    <property type="entry name" value="ACT_dom"/>
</dbReference>
<organism evidence="21 22">
    <name type="scientific">Caenorhabditis auriculariae</name>
    <dbReference type="NCBI Taxonomy" id="2777116"/>
    <lineage>
        <taxon>Eukaryota</taxon>
        <taxon>Metazoa</taxon>
        <taxon>Ecdysozoa</taxon>
        <taxon>Nematoda</taxon>
        <taxon>Chromadorea</taxon>
        <taxon>Rhabditida</taxon>
        <taxon>Rhabditina</taxon>
        <taxon>Rhabditomorpha</taxon>
        <taxon>Rhabditoidea</taxon>
        <taxon>Rhabditidae</taxon>
        <taxon>Peloderinae</taxon>
        <taxon>Caenorhabditis</taxon>
    </lineage>
</organism>
<comment type="function">
    <text evidence="12">Catalyzes the synthesis of D-serine from L-serine. D-serine is a key coagonist with glutamate at NMDA receptors. Has dehydratase activity towards both L-serine and D-serine.</text>
</comment>
<dbReference type="EC" id="4.3.1.18" evidence="13"/>
<comment type="caution">
    <text evidence="21">The sequence shown here is derived from an EMBL/GenBank/DDBJ whole genome shotgun (WGS) entry which is preliminary data.</text>
</comment>
<dbReference type="FunFam" id="3.40.50.1100:FF:000041">
    <property type="entry name" value="Threonine ammonia-lyase, variant"/>
    <property type="match status" value="1"/>
</dbReference>
<dbReference type="PROSITE" id="PS51671">
    <property type="entry name" value="ACT"/>
    <property type="match status" value="1"/>
</dbReference>
<evidence type="ECO:0000256" key="10">
    <source>
        <dbReference type="ARBA" id="ARBA00050422"/>
    </source>
</evidence>
<dbReference type="GO" id="GO:0008721">
    <property type="term" value="F:D-serine ammonia-lyase activity"/>
    <property type="evidence" value="ECO:0007669"/>
    <property type="project" value="UniProtKB-EC"/>
</dbReference>
<evidence type="ECO:0000256" key="4">
    <source>
        <dbReference type="ARBA" id="ARBA00022898"/>
    </source>
</evidence>